<dbReference type="Gene3D" id="3.90.70.10">
    <property type="entry name" value="Cysteine proteinases"/>
    <property type="match status" value="1"/>
</dbReference>
<evidence type="ECO:0000259" key="8">
    <source>
        <dbReference type="SMART" id="SM00645"/>
    </source>
</evidence>
<evidence type="ECO:0000256" key="2">
    <source>
        <dbReference type="ARBA" id="ARBA00022670"/>
    </source>
</evidence>
<reference evidence="10" key="1">
    <citation type="submission" date="2023-03" db="EMBL/GenBank/DDBJ databases">
        <title>Chromosome-scale reference genome and RAD-based genetic map of yellow starthistle (Centaurea solstitialis) reveal putative structural variation and QTLs associated with invader traits.</title>
        <authorList>
            <person name="Reatini B."/>
            <person name="Cang F.A."/>
            <person name="Jiang Q."/>
            <person name="Mckibben M.T.W."/>
            <person name="Barker M.S."/>
            <person name="Rieseberg L.H."/>
            <person name="Dlugosch K.M."/>
        </authorList>
    </citation>
    <scope>NUCLEOTIDE SEQUENCE</scope>
    <source>
        <strain evidence="10">CAN-66</strain>
        <tissue evidence="10">Leaf</tissue>
    </source>
</reference>
<evidence type="ECO:0000313" key="10">
    <source>
        <dbReference type="EMBL" id="KAJ9566278.1"/>
    </source>
</evidence>
<keyword evidence="2" id="KW-0645">Protease</keyword>
<dbReference type="PANTHER" id="PTHR12411">
    <property type="entry name" value="CYSTEINE PROTEASE FAMILY C1-RELATED"/>
    <property type="match status" value="1"/>
</dbReference>
<dbReference type="EMBL" id="JARYMX010000001">
    <property type="protein sequence ID" value="KAJ9566278.1"/>
    <property type="molecule type" value="Genomic_DNA"/>
</dbReference>
<sequence length="377" mass="41604">MSHDESLLLVVLLVFGMWACHVKSGALTEETILQKPQLIMSHDKSLLLVMLLVLGMWVCHVTSRALTEETMLQKHQQWMARHGREYKDDSDKGIRFKIFKDNVAYIQSFNDAGNRGYNLSVNKFADQTNEEFKAVHNGFKPPSGLGSDRTTSFMYEYVDEVPSSMDWREKGAVTPIKNQGHCGSCWAFSTIAATEGITQLTTGELISLSEQELIDCSRSDKTQGCKGGYTKDGFKYIINNNGINSEAAYPYQAAVATCNTEKEAIHAAKITGYEDVPANDELALLKAVSMQPVSVAIDASGFQFYSSGVFSGPCSTKLDHAVTVVGYGTSKDGVKYWLVKNSWGRSWGEEGYIRIQRDVEAEKGLCGIAMVASYPTA</sequence>
<feature type="chain" id="PRO_5041329269" evidence="7">
    <location>
        <begin position="25"/>
        <end position="377"/>
    </location>
</feature>
<feature type="signal peptide" evidence="7">
    <location>
        <begin position="1"/>
        <end position="24"/>
    </location>
</feature>
<evidence type="ECO:0000256" key="6">
    <source>
        <dbReference type="ARBA" id="ARBA00023157"/>
    </source>
</evidence>
<accession>A0AA38TSI3</accession>
<dbReference type="InterPro" id="IPR000169">
    <property type="entry name" value="Pept_cys_AS"/>
</dbReference>
<evidence type="ECO:0000256" key="7">
    <source>
        <dbReference type="SAM" id="SignalP"/>
    </source>
</evidence>
<evidence type="ECO:0000256" key="1">
    <source>
        <dbReference type="ARBA" id="ARBA00008455"/>
    </source>
</evidence>
<keyword evidence="6" id="KW-1015">Disulfide bond</keyword>
<feature type="domain" description="Cathepsin propeptide inhibitor" evidence="9">
    <location>
        <begin position="75"/>
        <end position="132"/>
    </location>
</feature>
<protein>
    <submittedName>
        <fullName evidence="10">Uncharacterized protein</fullName>
    </submittedName>
</protein>
<dbReference type="GO" id="GO:0006508">
    <property type="term" value="P:proteolysis"/>
    <property type="evidence" value="ECO:0007669"/>
    <property type="project" value="UniProtKB-KW"/>
</dbReference>
<dbReference type="SUPFAM" id="SSF54001">
    <property type="entry name" value="Cysteine proteinases"/>
    <property type="match status" value="1"/>
</dbReference>
<gene>
    <name evidence="10" type="ORF">OSB04_002244</name>
</gene>
<dbReference type="InterPro" id="IPR013128">
    <property type="entry name" value="Peptidase_C1A"/>
</dbReference>
<dbReference type="InterPro" id="IPR039417">
    <property type="entry name" value="Peptidase_C1A_papain-like"/>
</dbReference>
<comment type="similarity">
    <text evidence="1">Belongs to the peptidase C1 family.</text>
</comment>
<evidence type="ECO:0000256" key="4">
    <source>
        <dbReference type="ARBA" id="ARBA00022801"/>
    </source>
</evidence>
<dbReference type="Pfam" id="PF00112">
    <property type="entry name" value="Peptidase_C1"/>
    <property type="match status" value="1"/>
</dbReference>
<keyword evidence="5" id="KW-0788">Thiol protease</keyword>
<evidence type="ECO:0000256" key="3">
    <source>
        <dbReference type="ARBA" id="ARBA00022729"/>
    </source>
</evidence>
<dbReference type="Proteomes" id="UP001172457">
    <property type="component" value="Chromosome 1"/>
</dbReference>
<keyword evidence="11" id="KW-1185">Reference proteome</keyword>
<proteinExistence type="inferred from homology"/>
<dbReference type="FunFam" id="3.90.70.10:FF:000023">
    <property type="entry name" value="Senescence-specific cysteine protease SAG39"/>
    <property type="match status" value="1"/>
</dbReference>
<dbReference type="InterPro" id="IPR000668">
    <property type="entry name" value="Peptidase_C1A_C"/>
</dbReference>
<evidence type="ECO:0000256" key="5">
    <source>
        <dbReference type="ARBA" id="ARBA00022807"/>
    </source>
</evidence>
<dbReference type="InterPro" id="IPR025660">
    <property type="entry name" value="Pept_his_AS"/>
</dbReference>
<comment type="caution">
    <text evidence="10">The sequence shown here is derived from an EMBL/GenBank/DDBJ whole genome shotgun (WGS) entry which is preliminary data.</text>
</comment>
<dbReference type="PROSITE" id="PS00639">
    <property type="entry name" value="THIOL_PROTEASE_HIS"/>
    <property type="match status" value="1"/>
</dbReference>
<dbReference type="SMART" id="SM00645">
    <property type="entry name" value="Pept_C1"/>
    <property type="match status" value="1"/>
</dbReference>
<name>A0AA38TSI3_9ASTR</name>
<keyword evidence="4" id="KW-0378">Hydrolase</keyword>
<feature type="domain" description="Peptidase C1A papain C-terminal" evidence="8">
    <location>
        <begin position="161"/>
        <end position="376"/>
    </location>
</feature>
<dbReference type="SMART" id="SM00848">
    <property type="entry name" value="Inhibitor_I29"/>
    <property type="match status" value="1"/>
</dbReference>
<evidence type="ECO:0000259" key="9">
    <source>
        <dbReference type="SMART" id="SM00848"/>
    </source>
</evidence>
<dbReference type="InterPro" id="IPR038765">
    <property type="entry name" value="Papain-like_cys_pep_sf"/>
</dbReference>
<dbReference type="GO" id="GO:0008234">
    <property type="term" value="F:cysteine-type peptidase activity"/>
    <property type="evidence" value="ECO:0007669"/>
    <property type="project" value="UniProtKB-KW"/>
</dbReference>
<organism evidence="10 11">
    <name type="scientific">Centaurea solstitialis</name>
    <name type="common">yellow star-thistle</name>
    <dbReference type="NCBI Taxonomy" id="347529"/>
    <lineage>
        <taxon>Eukaryota</taxon>
        <taxon>Viridiplantae</taxon>
        <taxon>Streptophyta</taxon>
        <taxon>Embryophyta</taxon>
        <taxon>Tracheophyta</taxon>
        <taxon>Spermatophyta</taxon>
        <taxon>Magnoliopsida</taxon>
        <taxon>eudicotyledons</taxon>
        <taxon>Gunneridae</taxon>
        <taxon>Pentapetalae</taxon>
        <taxon>asterids</taxon>
        <taxon>campanulids</taxon>
        <taxon>Asterales</taxon>
        <taxon>Asteraceae</taxon>
        <taxon>Carduoideae</taxon>
        <taxon>Cardueae</taxon>
        <taxon>Centaureinae</taxon>
        <taxon>Centaurea</taxon>
    </lineage>
</organism>
<dbReference type="Pfam" id="PF08246">
    <property type="entry name" value="Inhibitor_I29"/>
    <property type="match status" value="1"/>
</dbReference>
<dbReference type="CDD" id="cd02248">
    <property type="entry name" value="Peptidase_C1A"/>
    <property type="match status" value="1"/>
</dbReference>
<evidence type="ECO:0000313" key="11">
    <source>
        <dbReference type="Proteomes" id="UP001172457"/>
    </source>
</evidence>
<dbReference type="PROSITE" id="PS00640">
    <property type="entry name" value="THIOL_PROTEASE_ASN"/>
    <property type="match status" value="1"/>
</dbReference>
<dbReference type="InterPro" id="IPR013201">
    <property type="entry name" value="Prot_inhib_I29"/>
</dbReference>
<dbReference type="InterPro" id="IPR025661">
    <property type="entry name" value="Pept_asp_AS"/>
</dbReference>
<dbReference type="PROSITE" id="PS00139">
    <property type="entry name" value="THIOL_PROTEASE_CYS"/>
    <property type="match status" value="1"/>
</dbReference>
<dbReference type="AlphaFoldDB" id="A0AA38TSI3"/>
<keyword evidence="3 7" id="KW-0732">Signal</keyword>
<dbReference type="PRINTS" id="PR00705">
    <property type="entry name" value="PAPAIN"/>
</dbReference>